<protein>
    <submittedName>
        <fullName evidence="3">Retinol dehydrogenase 12-like</fullName>
    </submittedName>
</protein>
<dbReference type="Gene3D" id="3.40.50.720">
    <property type="entry name" value="NAD(P)-binding Rossmann-like Domain"/>
    <property type="match status" value="1"/>
</dbReference>
<dbReference type="PANTHER" id="PTHR43157">
    <property type="entry name" value="PHOSPHATIDYLINOSITOL-GLYCAN BIOSYNTHESIS CLASS F PROTEIN-RELATED"/>
    <property type="match status" value="1"/>
</dbReference>
<dbReference type="KEGG" id="bany:112051268"/>
<name>A0A6J1NKS9_BICAN</name>
<dbReference type="AlphaFoldDB" id="A0A6J1NKS9"/>
<keyword evidence="2" id="KW-1185">Reference proteome</keyword>
<dbReference type="PANTHER" id="PTHR43157:SF31">
    <property type="entry name" value="PHOSPHATIDYLINOSITOL-GLYCAN BIOSYNTHESIS CLASS F PROTEIN"/>
    <property type="match status" value="1"/>
</dbReference>
<dbReference type="OrthoDB" id="191139at2759"/>
<evidence type="ECO:0000313" key="2">
    <source>
        <dbReference type="Proteomes" id="UP001652582"/>
    </source>
</evidence>
<dbReference type="InterPro" id="IPR036291">
    <property type="entry name" value="NAD(P)-bd_dom_sf"/>
</dbReference>
<dbReference type="SUPFAM" id="SSF51735">
    <property type="entry name" value="NAD(P)-binding Rossmann-fold domains"/>
    <property type="match status" value="1"/>
</dbReference>
<sequence length="299" mass="33319">MCDKGSRLDGKTAIVTGGSSGLGYETAKNLALRGATVIIASRNETKLIRARDQIQKITNNKLVSYRVIDLASLKSVRSFAVNTVNTQEQLDILINNAGALGLPDRVTEDGLNLTMQVNYFGAFLLTYILLPLLKNSAPSRIINSSASSMYIGHIDFDHWNDVGRYNSIEVLANSKLAVALFTAELDNRFRDTGVTAYSFDPFIVRDTDILNNLPELYKNVSRLFVDMVGQPKQGVGKQIASLAANPNLEMESGQHYKFCRKWINHWLVSDRELTETLWNISKSVVNITPEEDWELNSVT</sequence>
<dbReference type="Pfam" id="PF00106">
    <property type="entry name" value="adh_short"/>
    <property type="match status" value="1"/>
</dbReference>
<evidence type="ECO:0000313" key="3">
    <source>
        <dbReference type="RefSeq" id="XP_023945607.2"/>
    </source>
</evidence>
<gene>
    <name evidence="3" type="primary">LOC112051268</name>
</gene>
<dbReference type="GeneID" id="112051268"/>
<keyword evidence="1" id="KW-0560">Oxidoreductase</keyword>
<organism evidence="2 3">
    <name type="scientific">Bicyclus anynana</name>
    <name type="common">Squinting bush brown butterfly</name>
    <dbReference type="NCBI Taxonomy" id="110368"/>
    <lineage>
        <taxon>Eukaryota</taxon>
        <taxon>Metazoa</taxon>
        <taxon>Ecdysozoa</taxon>
        <taxon>Arthropoda</taxon>
        <taxon>Hexapoda</taxon>
        <taxon>Insecta</taxon>
        <taxon>Pterygota</taxon>
        <taxon>Neoptera</taxon>
        <taxon>Endopterygota</taxon>
        <taxon>Lepidoptera</taxon>
        <taxon>Glossata</taxon>
        <taxon>Ditrysia</taxon>
        <taxon>Papilionoidea</taxon>
        <taxon>Nymphalidae</taxon>
        <taxon>Satyrinae</taxon>
        <taxon>Satyrini</taxon>
        <taxon>Mycalesina</taxon>
        <taxon>Bicyclus</taxon>
    </lineage>
</organism>
<dbReference type="PRINTS" id="PR00081">
    <property type="entry name" value="GDHRDH"/>
</dbReference>
<dbReference type="Proteomes" id="UP001652582">
    <property type="component" value="Chromosome 17"/>
</dbReference>
<dbReference type="InterPro" id="IPR002347">
    <property type="entry name" value="SDR_fam"/>
</dbReference>
<proteinExistence type="predicted"/>
<accession>A0A6J1NKS9</accession>
<dbReference type="GO" id="GO:0016491">
    <property type="term" value="F:oxidoreductase activity"/>
    <property type="evidence" value="ECO:0007669"/>
    <property type="project" value="UniProtKB-KW"/>
</dbReference>
<evidence type="ECO:0000256" key="1">
    <source>
        <dbReference type="ARBA" id="ARBA00023002"/>
    </source>
</evidence>
<dbReference type="RefSeq" id="XP_023945607.2">
    <property type="nucleotide sequence ID" value="XM_024089839.2"/>
</dbReference>
<reference evidence="3" key="1">
    <citation type="submission" date="2025-08" db="UniProtKB">
        <authorList>
            <consortium name="RefSeq"/>
        </authorList>
    </citation>
    <scope>IDENTIFICATION</scope>
</reference>